<reference evidence="1 2" key="1">
    <citation type="submission" date="2020-02" db="EMBL/GenBank/DDBJ databases">
        <title>Draft genome sequence of Lactococcus sp. Hs30E4-3.</title>
        <authorList>
            <person name="Noda S."/>
            <person name="Yuki M."/>
            <person name="Ohkuma M."/>
        </authorList>
    </citation>
    <scope>NUCLEOTIDE SEQUENCE [LARGE SCALE GENOMIC DNA]</scope>
    <source>
        <strain evidence="1 2">Hs30E4-3</strain>
    </source>
</reference>
<dbReference type="EMBL" id="BLLI01000041">
    <property type="protein sequence ID" value="GFH42829.1"/>
    <property type="molecule type" value="Genomic_DNA"/>
</dbReference>
<name>A0A6A0BBK8_9LACT</name>
<accession>A0A6A0BBK8</accession>
<organism evidence="1 2">
    <name type="scientific">Pseudolactococcus hodotermopsidis</name>
    <dbReference type="NCBI Taxonomy" id="2709157"/>
    <lineage>
        <taxon>Bacteria</taxon>
        <taxon>Bacillati</taxon>
        <taxon>Bacillota</taxon>
        <taxon>Bacilli</taxon>
        <taxon>Lactobacillales</taxon>
        <taxon>Streptococcaceae</taxon>
        <taxon>Pseudolactococcus</taxon>
    </lineage>
</organism>
<dbReference type="Proteomes" id="UP000480303">
    <property type="component" value="Unassembled WGS sequence"/>
</dbReference>
<dbReference type="RefSeq" id="WP_172209177.1">
    <property type="nucleotide sequence ID" value="NZ_BLLI01000041.1"/>
</dbReference>
<sequence>MYNIFEKFDYYRREKKIRIETLIDNGISKSKYHRLQRGEAKLNLEDSLVLSQALNLSPFEVESIYYAKVSTDTLSENIYESYDIISVHGLLLYAYEVASIYPLESKKIFTTLKANRYIKSFFPLTLALISLMENDLAEESDEKEVDDLYQEVMARDVWTSYEVTLIFSFLEMKSFDDIRLLEGLANVLWDRTIIAPDDYYTLQVVMTLYQSLFIKSVIKRDTSRIKRFYREADEVRHNNMTILIAFTQRQMEISYLELTGRQQEAASNLDELKRIAKFLLDYHAAEQRNESFVQIEYDKMHAEIVEWRKELGVSEDYNLLNT</sequence>
<proteinExistence type="predicted"/>
<protein>
    <recommendedName>
        <fullName evidence="3">Transcriptional regulator</fullName>
    </recommendedName>
</protein>
<evidence type="ECO:0000313" key="1">
    <source>
        <dbReference type="EMBL" id="GFH42829.1"/>
    </source>
</evidence>
<comment type="caution">
    <text evidence="1">The sequence shown here is derived from an EMBL/GenBank/DDBJ whole genome shotgun (WGS) entry which is preliminary data.</text>
</comment>
<gene>
    <name evidence="1" type="ORF">Hs30E_13800</name>
</gene>
<keyword evidence="2" id="KW-1185">Reference proteome</keyword>
<evidence type="ECO:0008006" key="3">
    <source>
        <dbReference type="Google" id="ProtNLM"/>
    </source>
</evidence>
<evidence type="ECO:0000313" key="2">
    <source>
        <dbReference type="Proteomes" id="UP000480303"/>
    </source>
</evidence>
<dbReference type="AlphaFoldDB" id="A0A6A0BBK8"/>